<evidence type="ECO:0000259" key="6">
    <source>
        <dbReference type="PROSITE" id="PS50977"/>
    </source>
</evidence>
<accession>A0A3L9LAP2</accession>
<gene>
    <name evidence="7" type="ORF">EAE32_02740</name>
</gene>
<keyword evidence="1" id="KW-0805">Transcription regulation</keyword>
<keyword evidence="2 4" id="KW-0238">DNA-binding</keyword>
<dbReference type="AlphaFoldDB" id="A0A3L9LAP2"/>
<feature type="compositionally biased region" description="Low complexity" evidence="5">
    <location>
        <begin position="11"/>
        <end position="25"/>
    </location>
</feature>
<dbReference type="InterPro" id="IPR025996">
    <property type="entry name" value="MT1864/Rv1816-like_C"/>
</dbReference>
<dbReference type="GO" id="GO:0000976">
    <property type="term" value="F:transcription cis-regulatory region binding"/>
    <property type="evidence" value="ECO:0007669"/>
    <property type="project" value="TreeGrafter"/>
</dbReference>
<evidence type="ECO:0000256" key="3">
    <source>
        <dbReference type="ARBA" id="ARBA00023163"/>
    </source>
</evidence>
<dbReference type="InterPro" id="IPR036271">
    <property type="entry name" value="Tet_transcr_reg_TetR-rel_C_sf"/>
</dbReference>
<evidence type="ECO:0000256" key="4">
    <source>
        <dbReference type="PROSITE-ProRule" id="PRU00335"/>
    </source>
</evidence>
<protein>
    <submittedName>
        <fullName evidence="7">TetR/AcrR family transcriptional regulator</fullName>
    </submittedName>
</protein>
<dbReference type="Gene3D" id="1.10.357.10">
    <property type="entry name" value="Tetracycline Repressor, domain 2"/>
    <property type="match status" value="1"/>
</dbReference>
<dbReference type="Proteomes" id="UP000277871">
    <property type="component" value="Unassembled WGS sequence"/>
</dbReference>
<name>A0A3L9LAP2_9MICC</name>
<evidence type="ECO:0000256" key="2">
    <source>
        <dbReference type="ARBA" id="ARBA00023125"/>
    </source>
</evidence>
<evidence type="ECO:0000313" key="8">
    <source>
        <dbReference type="Proteomes" id="UP000277871"/>
    </source>
</evidence>
<organism evidence="7 8">
    <name type="scientific">Kocuria tytonicola</name>
    <dbReference type="NCBI Taxonomy" id="2055946"/>
    <lineage>
        <taxon>Bacteria</taxon>
        <taxon>Bacillati</taxon>
        <taxon>Actinomycetota</taxon>
        <taxon>Actinomycetes</taxon>
        <taxon>Micrococcales</taxon>
        <taxon>Micrococcaceae</taxon>
        <taxon>Kocuria</taxon>
    </lineage>
</organism>
<dbReference type="Pfam" id="PF13305">
    <property type="entry name" value="TetR_C_33"/>
    <property type="match status" value="1"/>
</dbReference>
<dbReference type="InterPro" id="IPR001647">
    <property type="entry name" value="HTH_TetR"/>
</dbReference>
<reference evidence="7 8" key="1">
    <citation type="submission" date="2018-10" db="EMBL/GenBank/DDBJ databases">
        <title>Kocuria tytonicola, new bacteria from the preen glands of American barn owls (Tyto furcata).</title>
        <authorList>
            <person name="Braun M.S."/>
            <person name="Wang E."/>
            <person name="Zimmermann S."/>
            <person name="Boutin S."/>
            <person name="Wagner H."/>
            <person name="Wink M."/>
        </authorList>
    </citation>
    <scope>NUCLEOTIDE SEQUENCE [LARGE SCALE GENOMIC DNA]</scope>
    <source>
        <strain evidence="7 8">473</strain>
    </source>
</reference>
<dbReference type="PANTHER" id="PTHR30055">
    <property type="entry name" value="HTH-TYPE TRANSCRIPTIONAL REGULATOR RUTR"/>
    <property type="match status" value="1"/>
</dbReference>
<evidence type="ECO:0000256" key="5">
    <source>
        <dbReference type="SAM" id="MobiDB-lite"/>
    </source>
</evidence>
<keyword evidence="8" id="KW-1185">Reference proteome</keyword>
<evidence type="ECO:0000313" key="7">
    <source>
        <dbReference type="EMBL" id="RLY94157.1"/>
    </source>
</evidence>
<dbReference type="PANTHER" id="PTHR30055:SF220">
    <property type="entry name" value="TETR-FAMILY REGULATORY PROTEIN"/>
    <property type="match status" value="1"/>
</dbReference>
<keyword evidence="3" id="KW-0804">Transcription</keyword>
<comment type="caution">
    <text evidence="7">The sequence shown here is derived from an EMBL/GenBank/DDBJ whole genome shotgun (WGS) entry which is preliminary data.</text>
</comment>
<feature type="DNA-binding region" description="H-T-H motif" evidence="4">
    <location>
        <begin position="77"/>
        <end position="96"/>
    </location>
</feature>
<dbReference type="InterPro" id="IPR050109">
    <property type="entry name" value="HTH-type_TetR-like_transc_reg"/>
</dbReference>
<dbReference type="GO" id="GO:0003700">
    <property type="term" value="F:DNA-binding transcription factor activity"/>
    <property type="evidence" value="ECO:0007669"/>
    <property type="project" value="TreeGrafter"/>
</dbReference>
<dbReference type="SUPFAM" id="SSF46689">
    <property type="entry name" value="Homeodomain-like"/>
    <property type="match status" value="1"/>
</dbReference>
<dbReference type="InterPro" id="IPR009057">
    <property type="entry name" value="Homeodomain-like_sf"/>
</dbReference>
<feature type="domain" description="HTH tetR-type" evidence="6">
    <location>
        <begin position="56"/>
        <end position="114"/>
    </location>
</feature>
<proteinExistence type="predicted"/>
<evidence type="ECO:0000256" key="1">
    <source>
        <dbReference type="ARBA" id="ARBA00023015"/>
    </source>
</evidence>
<dbReference type="PROSITE" id="PS50977">
    <property type="entry name" value="HTH_TETR_2"/>
    <property type="match status" value="1"/>
</dbReference>
<dbReference type="SUPFAM" id="SSF48498">
    <property type="entry name" value="Tetracyclin repressor-like, C-terminal domain"/>
    <property type="match status" value="1"/>
</dbReference>
<dbReference type="EMBL" id="RDEX01000001">
    <property type="protein sequence ID" value="RLY94157.1"/>
    <property type="molecule type" value="Genomic_DNA"/>
</dbReference>
<sequence>MCVSSRWWCRGSTGPSAPAPACGGANRRPTLKCSPSTLGGGAPVSTTTRKQSHHHGNLREALVEAGIALLEAGDAFSLRAVARQVGVSQTAPYRHFPDRSHLEAAMATTGFVRLRRRLEGVLAHPEPAASVLTGLAVATVRFAAENPALYTLMFSRYCGADDARLPASAEVFDLLQRAATRHFPGVDAHHLATAGWTMTHGLASLHLSGQLRAATPSELDDRVAGAFSAVLAAHP</sequence>
<feature type="region of interest" description="Disordered" evidence="5">
    <location>
        <begin position="11"/>
        <end position="55"/>
    </location>
</feature>